<dbReference type="EMBL" id="MRCG01000001">
    <property type="protein sequence ID" value="OKH51114.1"/>
    <property type="molecule type" value="Genomic_DNA"/>
</dbReference>
<dbReference type="InterPro" id="IPR016092">
    <property type="entry name" value="ATAP"/>
</dbReference>
<evidence type="ECO:0000313" key="3">
    <source>
        <dbReference type="Proteomes" id="UP000185557"/>
    </source>
</evidence>
<dbReference type="GO" id="GO:0016226">
    <property type="term" value="P:iron-sulfur cluster assembly"/>
    <property type="evidence" value="ECO:0007669"/>
    <property type="project" value="InterPro"/>
</dbReference>
<evidence type="ECO:0000313" key="2">
    <source>
        <dbReference type="EMBL" id="OKH51114.1"/>
    </source>
</evidence>
<proteinExistence type="predicted"/>
<dbReference type="InterPro" id="IPR035903">
    <property type="entry name" value="HesB-like_dom_sf"/>
</dbReference>
<gene>
    <name evidence="2" type="ORF">NIES30_03335</name>
</gene>
<dbReference type="Proteomes" id="UP000185557">
    <property type="component" value="Unassembled WGS sequence"/>
</dbReference>
<name>A0A1U7JBF3_9CYAN</name>
<dbReference type="GO" id="GO:0051537">
    <property type="term" value="F:2 iron, 2 sulfur cluster binding"/>
    <property type="evidence" value="ECO:0007669"/>
    <property type="project" value="UniProtKB-ARBA"/>
</dbReference>
<reference evidence="2 3" key="1">
    <citation type="submission" date="2016-11" db="EMBL/GenBank/DDBJ databases">
        <title>Draft Genome Sequences of Nine Cyanobacterial Strains from Diverse Habitats.</title>
        <authorList>
            <person name="Zhu T."/>
            <person name="Hou S."/>
            <person name="Lu X."/>
            <person name="Hess W.R."/>
        </authorList>
    </citation>
    <scope>NUCLEOTIDE SEQUENCE [LARGE SCALE GENOMIC DNA]</scope>
    <source>
        <strain evidence="2 3">NIES-30</strain>
    </source>
</reference>
<organism evidence="2 3">
    <name type="scientific">Phormidium tenue NIES-30</name>
    <dbReference type="NCBI Taxonomy" id="549789"/>
    <lineage>
        <taxon>Bacteria</taxon>
        <taxon>Bacillati</taxon>
        <taxon>Cyanobacteriota</taxon>
        <taxon>Cyanophyceae</taxon>
        <taxon>Oscillatoriophycideae</taxon>
        <taxon>Oscillatoriales</taxon>
        <taxon>Oscillatoriaceae</taxon>
        <taxon>Phormidium</taxon>
    </lineage>
</organism>
<feature type="domain" description="Core" evidence="1">
    <location>
        <begin position="2"/>
        <end position="110"/>
    </location>
</feature>
<evidence type="ECO:0000259" key="1">
    <source>
        <dbReference type="Pfam" id="PF01521"/>
    </source>
</evidence>
<comment type="caution">
    <text evidence="2">The sequence shown here is derived from an EMBL/GenBank/DDBJ whole genome shotgun (WGS) entry which is preliminary data.</text>
</comment>
<dbReference type="STRING" id="549789.NIES30_03335"/>
<dbReference type="SUPFAM" id="SSF89360">
    <property type="entry name" value="HesB-like domain"/>
    <property type="match status" value="1"/>
</dbReference>
<sequence>MVQIRPAAAQELKRLLRRHAAHGADSSSQLFQIYLALEPGGCADWTYRLTADIASQRSLVTLTCGDISLAVPIDQVDLVQDLTIDYAEDLMGGGFRFVNPLAQRTCGCGNAFALSADTPVTQDCTAAHLPTP</sequence>
<dbReference type="NCBIfam" id="TIGR00049">
    <property type="entry name" value="iron-sulfur cluster assembly accessory protein"/>
    <property type="match status" value="1"/>
</dbReference>
<dbReference type="Pfam" id="PF01521">
    <property type="entry name" value="Fe-S_biosyn"/>
    <property type="match status" value="1"/>
</dbReference>
<dbReference type="InterPro" id="IPR000361">
    <property type="entry name" value="ATAP_core_dom"/>
</dbReference>
<protein>
    <recommendedName>
        <fullName evidence="1">Core domain-containing protein</fullName>
    </recommendedName>
</protein>
<accession>A0A1U7JBF3</accession>
<dbReference type="RefSeq" id="WP_073606925.1">
    <property type="nucleotide sequence ID" value="NZ_MRCG01000001.1"/>
</dbReference>
<dbReference type="AlphaFoldDB" id="A0A1U7JBF3"/>
<keyword evidence="3" id="KW-1185">Reference proteome</keyword>
<dbReference type="Gene3D" id="2.60.300.12">
    <property type="entry name" value="HesB-like domain"/>
    <property type="match status" value="1"/>
</dbReference>